<comment type="caution">
    <text evidence="5">The sequence shown here is derived from an EMBL/GenBank/DDBJ whole genome shotgun (WGS) entry which is preliminary data.</text>
</comment>
<sequence>MPRACVSNASSRESMVRNVNCRLPLSRCSHRVGYGGPVTQLALIRHGETDWNRERRLQGRADIALNDTGVEQAAALAASLDPAEWSLILSSPLGRAWETARTLSVASGIRLGDPAEGLIERSFGQAEGEIVTDAKARWGEEPYPGSETPDEVEERAARYLNEVIVRVPGNVICVSHGAFIRAAVRALTGADIGGVGNAEMVRLEYSDGNWDLLPNPVVTAAS</sequence>
<evidence type="ECO:0000256" key="4">
    <source>
        <dbReference type="PIRSR" id="PIRSR613078-2"/>
    </source>
</evidence>
<dbReference type="PROSITE" id="PS00175">
    <property type="entry name" value="PG_MUTASE"/>
    <property type="match status" value="1"/>
</dbReference>
<dbReference type="SUPFAM" id="SSF53254">
    <property type="entry name" value="Phosphoglycerate mutase-like"/>
    <property type="match status" value="1"/>
</dbReference>
<dbReference type="Gene3D" id="3.40.50.1240">
    <property type="entry name" value="Phosphoglycerate mutase-like"/>
    <property type="match status" value="1"/>
</dbReference>
<feature type="active site" description="Tele-phosphohistidine intermediate" evidence="3">
    <location>
        <position position="46"/>
    </location>
</feature>
<evidence type="ECO:0000313" key="5">
    <source>
        <dbReference type="EMBL" id="RLQ82692.1"/>
    </source>
</evidence>
<name>A0A3L7J028_9MICO</name>
<feature type="binding site" evidence="4">
    <location>
        <begin position="45"/>
        <end position="52"/>
    </location>
    <ligand>
        <name>substrate</name>
    </ligand>
</feature>
<dbReference type="Pfam" id="PF00300">
    <property type="entry name" value="His_Phos_1"/>
    <property type="match status" value="1"/>
</dbReference>
<dbReference type="CDD" id="cd07067">
    <property type="entry name" value="HP_PGM_like"/>
    <property type="match status" value="1"/>
</dbReference>
<dbReference type="AlphaFoldDB" id="A0A3L7J028"/>
<evidence type="ECO:0000313" key="6">
    <source>
        <dbReference type="Proteomes" id="UP000282460"/>
    </source>
</evidence>
<evidence type="ECO:0000256" key="3">
    <source>
        <dbReference type="PIRSR" id="PIRSR613078-1"/>
    </source>
</evidence>
<dbReference type="OrthoDB" id="4697614at2"/>
<evidence type="ECO:0000256" key="2">
    <source>
        <dbReference type="ARBA" id="ARBA00023235"/>
    </source>
</evidence>
<evidence type="ECO:0000256" key="1">
    <source>
        <dbReference type="ARBA" id="ARBA00023152"/>
    </source>
</evidence>
<keyword evidence="6" id="KW-1185">Reference proteome</keyword>
<dbReference type="Proteomes" id="UP000282460">
    <property type="component" value="Unassembled WGS sequence"/>
</dbReference>
<feature type="binding site" evidence="4">
    <location>
        <position position="95"/>
    </location>
    <ligand>
        <name>substrate</name>
    </ligand>
</feature>
<dbReference type="InterPro" id="IPR001345">
    <property type="entry name" value="PG/BPGM_mutase_AS"/>
</dbReference>
<organism evidence="5 6">
    <name type="scientific">Mycetocola zhadangensis</name>
    <dbReference type="NCBI Taxonomy" id="1164595"/>
    <lineage>
        <taxon>Bacteria</taxon>
        <taxon>Bacillati</taxon>
        <taxon>Actinomycetota</taxon>
        <taxon>Actinomycetes</taxon>
        <taxon>Micrococcales</taxon>
        <taxon>Microbacteriaceae</taxon>
        <taxon>Mycetocola</taxon>
    </lineage>
</organism>
<proteinExistence type="predicted"/>
<dbReference type="SMART" id="SM00855">
    <property type="entry name" value="PGAM"/>
    <property type="match status" value="1"/>
</dbReference>
<keyword evidence="2" id="KW-0413">Isomerase</keyword>
<dbReference type="GO" id="GO:0005737">
    <property type="term" value="C:cytoplasm"/>
    <property type="evidence" value="ECO:0007669"/>
    <property type="project" value="TreeGrafter"/>
</dbReference>
<dbReference type="PANTHER" id="PTHR48100:SF1">
    <property type="entry name" value="HISTIDINE PHOSPHATASE FAMILY PROTEIN-RELATED"/>
    <property type="match status" value="1"/>
</dbReference>
<dbReference type="PANTHER" id="PTHR48100">
    <property type="entry name" value="BROAD-SPECIFICITY PHOSPHATASE YOR283W-RELATED"/>
    <property type="match status" value="1"/>
</dbReference>
<reference evidence="5 6" key="1">
    <citation type="submission" date="2018-10" db="EMBL/GenBank/DDBJ databases">
        <authorList>
            <person name="Li J."/>
        </authorList>
    </citation>
    <scope>NUCLEOTIDE SEQUENCE [LARGE SCALE GENOMIC DNA]</scope>
    <source>
        <strain evidence="5 6">ZD1-4</strain>
    </source>
</reference>
<protein>
    <submittedName>
        <fullName evidence="5">Histidine phosphatase family protein</fullName>
    </submittedName>
</protein>
<dbReference type="GO" id="GO:0016791">
    <property type="term" value="F:phosphatase activity"/>
    <property type="evidence" value="ECO:0007669"/>
    <property type="project" value="TreeGrafter"/>
</dbReference>
<gene>
    <name evidence="5" type="ORF">D9V28_12115</name>
</gene>
<feature type="active site" description="Proton donor/acceptor" evidence="3">
    <location>
        <position position="120"/>
    </location>
</feature>
<accession>A0A3L7J028</accession>
<dbReference type="InterPro" id="IPR029033">
    <property type="entry name" value="His_PPase_superfam"/>
</dbReference>
<keyword evidence="1" id="KW-0324">Glycolysis</keyword>
<dbReference type="InterPro" id="IPR013078">
    <property type="entry name" value="His_Pase_superF_clade-1"/>
</dbReference>
<dbReference type="InterPro" id="IPR050275">
    <property type="entry name" value="PGM_Phosphatase"/>
</dbReference>
<dbReference type="EMBL" id="RCWJ01000003">
    <property type="protein sequence ID" value="RLQ82692.1"/>
    <property type="molecule type" value="Genomic_DNA"/>
</dbReference>